<dbReference type="eggNOG" id="COG2153">
    <property type="taxonomic scope" value="Bacteria"/>
</dbReference>
<dbReference type="EMBL" id="HE717023">
    <property type="protein sequence ID" value="CCG44702.1"/>
    <property type="molecule type" value="Genomic_DNA"/>
</dbReference>
<dbReference type="PATRIC" id="fig|866895.3.peg.1361"/>
<dbReference type="GO" id="GO:0004343">
    <property type="term" value="F:glucosamine 6-phosphate N-acetyltransferase activity"/>
    <property type="evidence" value="ECO:0007669"/>
    <property type="project" value="TreeGrafter"/>
</dbReference>
<evidence type="ECO:0000313" key="2">
    <source>
        <dbReference type="EMBL" id="CCG44702.1"/>
    </source>
</evidence>
<dbReference type="InterPro" id="IPR039143">
    <property type="entry name" value="GNPNAT1-like"/>
</dbReference>
<evidence type="ECO:0000259" key="1">
    <source>
        <dbReference type="PROSITE" id="PS51186"/>
    </source>
</evidence>
<sequence length="151" mass="17387">MKPSVLGRDKHMEIRQVASPQEKDDAFHVRRVVFVDEQNVPEDLEIDEHDDTAVHLVGYEQDEPIAAARLRFVGDYGKLERICVKRPYRGKRYGKEMILFMESLIEEHTYQASKLNAQTHAEAFYQSLGYETVSGEFMDAGIPHVTMTKTL</sequence>
<dbReference type="InterPro" id="IPR016181">
    <property type="entry name" value="Acyl_CoA_acyltransferase"/>
</dbReference>
<dbReference type="KEGG" id="hhd:HBHAL_2356"/>
<dbReference type="AlphaFoldDB" id="I0JKN3"/>
<organism evidence="2 3">
    <name type="scientific">Halobacillus halophilus (strain ATCC 35676 / DSM 2266 / JCM 20832 / KCTC 3685 / LMG 17431 / NBRC 102448 / NCIMB 2269)</name>
    <name type="common">Sporosarcina halophila</name>
    <dbReference type="NCBI Taxonomy" id="866895"/>
    <lineage>
        <taxon>Bacteria</taxon>
        <taxon>Bacillati</taxon>
        <taxon>Bacillota</taxon>
        <taxon>Bacilli</taxon>
        <taxon>Bacillales</taxon>
        <taxon>Bacillaceae</taxon>
        <taxon>Halobacillus</taxon>
    </lineage>
</organism>
<feature type="domain" description="N-acetyltransferase" evidence="1">
    <location>
        <begin position="12"/>
        <end position="151"/>
    </location>
</feature>
<dbReference type="Gene3D" id="3.40.630.30">
    <property type="match status" value="1"/>
</dbReference>
<keyword evidence="3" id="KW-1185">Reference proteome</keyword>
<gene>
    <name evidence="2" type="ordered locus">HBHAL_2356</name>
</gene>
<dbReference type="SUPFAM" id="SSF55729">
    <property type="entry name" value="Acyl-CoA N-acyltransferases (Nat)"/>
    <property type="match status" value="1"/>
</dbReference>
<dbReference type="PANTHER" id="PTHR13355:SF11">
    <property type="entry name" value="GLUCOSAMINE 6-PHOSPHATE N-ACETYLTRANSFERASE"/>
    <property type="match status" value="1"/>
</dbReference>
<dbReference type="STRING" id="866895.HBHAL_2356"/>
<dbReference type="PROSITE" id="PS51186">
    <property type="entry name" value="GNAT"/>
    <property type="match status" value="1"/>
</dbReference>
<dbReference type="CDD" id="cd04301">
    <property type="entry name" value="NAT_SF"/>
    <property type="match status" value="1"/>
</dbReference>
<accession>I0JKN3</accession>
<name>I0JKN3_HALH3</name>
<protein>
    <submittedName>
        <fullName evidence="2">Acetyltransferase, GNAT family</fullName>
    </submittedName>
</protein>
<dbReference type="InterPro" id="IPR000182">
    <property type="entry name" value="GNAT_dom"/>
</dbReference>
<dbReference type="Proteomes" id="UP000007397">
    <property type="component" value="Chromosome"/>
</dbReference>
<proteinExistence type="predicted"/>
<dbReference type="Pfam" id="PF13673">
    <property type="entry name" value="Acetyltransf_10"/>
    <property type="match status" value="1"/>
</dbReference>
<dbReference type="PANTHER" id="PTHR13355">
    <property type="entry name" value="GLUCOSAMINE 6-PHOSPHATE N-ACETYLTRANSFERASE"/>
    <property type="match status" value="1"/>
</dbReference>
<reference evidence="2 3" key="1">
    <citation type="journal article" date="2013" name="Environ. Microbiol.">
        <title>Chloride and organic osmolytes: a hybrid strategy to cope with elevated salinities by the moderately halophilic, chloride-dependent bacterium Halobacillus halophilus.</title>
        <authorList>
            <person name="Saum S.H."/>
            <person name="Pfeiffer F."/>
            <person name="Palm P."/>
            <person name="Rampp M."/>
            <person name="Schuster S.C."/>
            <person name="Muller V."/>
            <person name="Oesterhelt D."/>
        </authorList>
    </citation>
    <scope>NUCLEOTIDE SEQUENCE [LARGE SCALE GENOMIC DNA]</scope>
    <source>
        <strain evidence="3">ATCC 35676 / DSM 2266 / JCM 20832 / KCTC 3685 / LMG 17431 / NBRC 102448 / NCIMB 2269</strain>
    </source>
</reference>
<dbReference type="HOGENOM" id="CLU_056607_6_2_9"/>
<evidence type="ECO:0000313" key="3">
    <source>
        <dbReference type="Proteomes" id="UP000007397"/>
    </source>
</evidence>